<evidence type="ECO:0000256" key="4">
    <source>
        <dbReference type="ARBA" id="ARBA00023136"/>
    </source>
</evidence>
<evidence type="ECO:0000313" key="7">
    <source>
        <dbReference type="EMBL" id="MCW1924736.1"/>
    </source>
</evidence>
<sequence length="552" mass="57855">MNLPVPSWLRAYPRDWLRGDIVAGITLAAYLIPAGIGDASLAGLPPEAGLYACLFGGLVFWLFCGSRHTVITVTSAISLLIGASLAPMSEGDPSRHAALAAATALLVAVIAFVAWLAKAGTIVNFISEPVMIGFKCGVALFLASSQLPKLFGYKGGHGDFWERSGHFFKHLGQTNTAALLTGLAALAVLILGKIFLKNKPVGLFVVIGSIVAATLLDLQKQGVAMLGNVPQGLPALGLPEVRGSDLNELLPLALACFMLGAVETAAIGRMFAAKHGARFNSNREFLALSFSNLLAGLGRGFPISGGMSQSLVNESGGARTPLSGLIAALIVLLVALFLSGLLHNLPQPALAAIVLVAVAGLFKVKALKRLWQYDRPEFLVAMAALAGVLCSGLLRGVLLGAVISMVQLIRSASKPHVAVLGRIPGTRRFSDSARHEDNEPVPGVLIVRPESGLVYFNIDHVRDHITAAADTAKPKLVLLDLSAAPRVDLQAAETIGALHSELAAAGIRLQIVEARASVRDKLRLEGLDEKTGTINRHTSVADAVDSFTHGTA</sequence>
<dbReference type="InterPro" id="IPR036513">
    <property type="entry name" value="STAS_dom_sf"/>
</dbReference>
<comment type="caution">
    <text evidence="7">The sequence shown here is derived from an EMBL/GenBank/DDBJ whole genome shotgun (WGS) entry which is preliminary data.</text>
</comment>
<evidence type="ECO:0000256" key="1">
    <source>
        <dbReference type="ARBA" id="ARBA00004141"/>
    </source>
</evidence>
<dbReference type="Gene3D" id="3.30.750.24">
    <property type="entry name" value="STAS domain"/>
    <property type="match status" value="1"/>
</dbReference>
<feature type="transmembrane region" description="Helical" evidence="5">
    <location>
        <begin position="249"/>
        <end position="272"/>
    </location>
</feature>
<name>A0ABT3GMJ1_9BACT</name>
<evidence type="ECO:0000256" key="3">
    <source>
        <dbReference type="ARBA" id="ARBA00022989"/>
    </source>
</evidence>
<dbReference type="InterPro" id="IPR001902">
    <property type="entry name" value="SLC26A/SulP_fam"/>
</dbReference>
<keyword evidence="2 5" id="KW-0812">Transmembrane</keyword>
<reference evidence="7 8" key="1">
    <citation type="submission" date="2022-10" db="EMBL/GenBank/DDBJ databases">
        <title>Luteolibacter arcticus strain CCTCC AB 2014275, whole genome shotgun sequencing project.</title>
        <authorList>
            <person name="Zhao G."/>
            <person name="Shen L."/>
        </authorList>
    </citation>
    <scope>NUCLEOTIDE SEQUENCE [LARGE SCALE GENOMIC DNA]</scope>
    <source>
        <strain evidence="7 8">CCTCC AB 2014275</strain>
    </source>
</reference>
<dbReference type="PROSITE" id="PS50801">
    <property type="entry name" value="STAS"/>
    <property type="match status" value="1"/>
</dbReference>
<comment type="subcellular location">
    <subcellularLocation>
        <location evidence="1">Membrane</location>
        <topology evidence="1">Multi-pass membrane protein</topology>
    </subcellularLocation>
</comment>
<dbReference type="RefSeq" id="WP_264488845.1">
    <property type="nucleotide sequence ID" value="NZ_JAPDDT010000009.1"/>
</dbReference>
<dbReference type="EMBL" id="JAPDDT010000009">
    <property type="protein sequence ID" value="MCW1924736.1"/>
    <property type="molecule type" value="Genomic_DNA"/>
</dbReference>
<dbReference type="InterPro" id="IPR002645">
    <property type="entry name" value="STAS_dom"/>
</dbReference>
<dbReference type="Proteomes" id="UP001320876">
    <property type="component" value="Unassembled WGS sequence"/>
</dbReference>
<feature type="transmembrane region" description="Helical" evidence="5">
    <location>
        <begin position="378"/>
        <end position="406"/>
    </location>
</feature>
<keyword evidence="3 5" id="KW-1133">Transmembrane helix</keyword>
<feature type="transmembrane region" description="Helical" evidence="5">
    <location>
        <begin position="48"/>
        <end position="64"/>
    </location>
</feature>
<accession>A0ABT3GMJ1</accession>
<feature type="transmembrane region" description="Helical" evidence="5">
    <location>
        <begin position="129"/>
        <end position="147"/>
    </location>
</feature>
<keyword evidence="4 5" id="KW-0472">Membrane</keyword>
<dbReference type="CDD" id="cd07042">
    <property type="entry name" value="STAS_SulP_like_sulfate_transporter"/>
    <property type="match status" value="1"/>
</dbReference>
<feature type="transmembrane region" description="Helical" evidence="5">
    <location>
        <begin position="349"/>
        <end position="366"/>
    </location>
</feature>
<dbReference type="PANTHER" id="PTHR11814">
    <property type="entry name" value="SULFATE TRANSPORTER"/>
    <property type="match status" value="1"/>
</dbReference>
<evidence type="ECO:0000259" key="6">
    <source>
        <dbReference type="PROSITE" id="PS50801"/>
    </source>
</evidence>
<evidence type="ECO:0000313" key="8">
    <source>
        <dbReference type="Proteomes" id="UP001320876"/>
    </source>
</evidence>
<feature type="transmembrane region" description="Helical" evidence="5">
    <location>
        <begin position="322"/>
        <end position="342"/>
    </location>
</feature>
<feature type="transmembrane region" description="Helical" evidence="5">
    <location>
        <begin position="201"/>
        <end position="218"/>
    </location>
</feature>
<feature type="transmembrane region" description="Helical" evidence="5">
    <location>
        <begin position="177"/>
        <end position="196"/>
    </location>
</feature>
<dbReference type="NCBIfam" id="TIGR00815">
    <property type="entry name" value="sulP"/>
    <property type="match status" value="1"/>
</dbReference>
<protein>
    <submittedName>
        <fullName evidence="7">SulP family inorganic anion transporter</fullName>
    </submittedName>
</protein>
<gene>
    <name evidence="7" type="ORF">OKA05_19380</name>
</gene>
<feature type="transmembrane region" description="Helical" evidence="5">
    <location>
        <begin position="21"/>
        <end position="42"/>
    </location>
</feature>
<feature type="transmembrane region" description="Helical" evidence="5">
    <location>
        <begin position="69"/>
        <end position="86"/>
    </location>
</feature>
<feature type="domain" description="STAS" evidence="6">
    <location>
        <begin position="434"/>
        <end position="547"/>
    </location>
</feature>
<proteinExistence type="predicted"/>
<dbReference type="InterPro" id="IPR011547">
    <property type="entry name" value="SLC26A/SulP_dom"/>
</dbReference>
<dbReference type="Pfam" id="PF00916">
    <property type="entry name" value="Sulfate_transp"/>
    <property type="match status" value="1"/>
</dbReference>
<feature type="transmembrane region" description="Helical" evidence="5">
    <location>
        <begin position="98"/>
        <end position="117"/>
    </location>
</feature>
<organism evidence="7 8">
    <name type="scientific">Luteolibacter arcticus</name>
    <dbReference type="NCBI Taxonomy" id="1581411"/>
    <lineage>
        <taxon>Bacteria</taxon>
        <taxon>Pseudomonadati</taxon>
        <taxon>Verrucomicrobiota</taxon>
        <taxon>Verrucomicrobiia</taxon>
        <taxon>Verrucomicrobiales</taxon>
        <taxon>Verrucomicrobiaceae</taxon>
        <taxon>Luteolibacter</taxon>
    </lineage>
</organism>
<evidence type="ECO:0000256" key="5">
    <source>
        <dbReference type="SAM" id="Phobius"/>
    </source>
</evidence>
<evidence type="ECO:0000256" key="2">
    <source>
        <dbReference type="ARBA" id="ARBA00022692"/>
    </source>
</evidence>
<dbReference type="SUPFAM" id="SSF52091">
    <property type="entry name" value="SpoIIaa-like"/>
    <property type="match status" value="1"/>
</dbReference>
<keyword evidence="8" id="KW-1185">Reference proteome</keyword>
<dbReference type="Pfam" id="PF01740">
    <property type="entry name" value="STAS"/>
    <property type="match status" value="1"/>
</dbReference>